<sequence length="72" mass="8769">MKCSGKKIRDLKGLAVFKTCRRVSEIFFSRPWDNFLRNIHLHRLIFRMDHIFSGRFFCTNFKDRIGFQNRNT</sequence>
<gene>
    <name evidence="1" type="ORF">LEP1GSC016_0896</name>
</gene>
<proteinExistence type="predicted"/>
<comment type="caution">
    <text evidence="1">The sequence shown here is derived from an EMBL/GenBank/DDBJ whole genome shotgun (WGS) entry which is preliminary data.</text>
</comment>
<evidence type="ECO:0000313" key="1">
    <source>
        <dbReference type="EMBL" id="EMJ79469.1"/>
    </source>
</evidence>
<dbReference type="Proteomes" id="UP000011873">
    <property type="component" value="Unassembled WGS sequence"/>
</dbReference>
<organism evidence="1 2">
    <name type="scientific">Leptospira borgpetersenii serovar Hardjo-bovis str. Sponselee</name>
    <dbReference type="NCBI Taxonomy" id="1303729"/>
    <lineage>
        <taxon>Bacteria</taxon>
        <taxon>Pseudomonadati</taxon>
        <taxon>Spirochaetota</taxon>
        <taxon>Spirochaetia</taxon>
        <taxon>Leptospirales</taxon>
        <taxon>Leptospiraceae</taxon>
        <taxon>Leptospira</taxon>
    </lineage>
</organism>
<dbReference type="PATRIC" id="fig|1218567.3.peg.3341"/>
<protein>
    <submittedName>
        <fullName evidence="1">Uncharacterized protein</fullName>
    </submittedName>
</protein>
<accession>M6BIV7</accession>
<dbReference type="AlphaFoldDB" id="M6BIV7"/>
<dbReference type="EMBL" id="ANMU01000129">
    <property type="protein sequence ID" value="EMJ79469.1"/>
    <property type="molecule type" value="Genomic_DNA"/>
</dbReference>
<evidence type="ECO:0000313" key="2">
    <source>
        <dbReference type="Proteomes" id="UP000011873"/>
    </source>
</evidence>
<name>M6BIV7_LEPBO</name>
<reference evidence="1 2" key="1">
    <citation type="submission" date="2013-01" db="EMBL/GenBank/DDBJ databases">
        <authorList>
            <person name="Harkins D.M."/>
            <person name="Durkin A.S."/>
            <person name="Brinkac L.M."/>
            <person name="Haft D.H."/>
            <person name="Selengut J.D."/>
            <person name="Sanka R."/>
            <person name="DePew J."/>
            <person name="Purushe J."/>
            <person name="Galloway R.L."/>
            <person name="Vinetz J.M."/>
            <person name="Sutton G.G."/>
            <person name="Nierman W.C."/>
            <person name="Fouts D.E."/>
        </authorList>
    </citation>
    <scope>NUCLEOTIDE SEQUENCE [LARGE SCALE GENOMIC DNA]</scope>
    <source>
        <strain evidence="1 2">Sponselee CDC</strain>
    </source>
</reference>